<evidence type="ECO:0000256" key="6">
    <source>
        <dbReference type="SAM" id="Phobius"/>
    </source>
</evidence>
<dbReference type="AlphaFoldDB" id="A0A0K2GHN7"/>
<feature type="transmembrane region" description="Helical" evidence="6">
    <location>
        <begin position="147"/>
        <end position="168"/>
    </location>
</feature>
<dbReference type="GO" id="GO:0005886">
    <property type="term" value="C:plasma membrane"/>
    <property type="evidence" value="ECO:0007669"/>
    <property type="project" value="UniProtKB-SubCell"/>
</dbReference>
<accession>A0A0K2GHN7</accession>
<keyword evidence="3 6" id="KW-0812">Transmembrane</keyword>
<evidence type="ECO:0000256" key="4">
    <source>
        <dbReference type="ARBA" id="ARBA00022989"/>
    </source>
</evidence>
<dbReference type="Pfam" id="PF01292">
    <property type="entry name" value="Ni_hydr_CYTB"/>
    <property type="match status" value="1"/>
</dbReference>
<dbReference type="PATRIC" id="fig|42253.5.peg.3941"/>
<dbReference type="InterPro" id="IPR011577">
    <property type="entry name" value="Cyt_b561_bac/Ni-Hgenase"/>
</dbReference>
<dbReference type="EMBL" id="CP011801">
    <property type="protein sequence ID" value="ALA60379.1"/>
    <property type="molecule type" value="Genomic_DNA"/>
</dbReference>
<keyword evidence="9" id="KW-1185">Reference proteome</keyword>
<dbReference type="SUPFAM" id="SSF81342">
    <property type="entry name" value="Transmembrane di-heme cytochromes"/>
    <property type="match status" value="1"/>
</dbReference>
<dbReference type="STRING" id="42253.NITMOv2_3995"/>
<keyword evidence="5 6" id="KW-0472">Membrane</keyword>
<dbReference type="RefSeq" id="WP_083448179.1">
    <property type="nucleotide sequence ID" value="NZ_CP011801.1"/>
</dbReference>
<feature type="transmembrane region" description="Helical" evidence="6">
    <location>
        <begin position="257"/>
        <end position="278"/>
    </location>
</feature>
<dbReference type="PANTHER" id="PTHR30485">
    <property type="entry name" value="NI/FE-HYDROGENASE 1 B-TYPE CYTOCHROME SUBUNIT"/>
    <property type="match status" value="1"/>
</dbReference>
<feature type="transmembrane region" description="Helical" evidence="6">
    <location>
        <begin position="51"/>
        <end position="71"/>
    </location>
</feature>
<dbReference type="Gene3D" id="1.20.950.20">
    <property type="entry name" value="Transmembrane di-heme cytochromes, Chain C"/>
    <property type="match status" value="1"/>
</dbReference>
<gene>
    <name evidence="8" type="ORF">NITMOv2_3995</name>
</gene>
<dbReference type="KEGG" id="nmv:NITMOv2_3995"/>
<evidence type="ECO:0000256" key="3">
    <source>
        <dbReference type="ARBA" id="ARBA00022692"/>
    </source>
</evidence>
<protein>
    <submittedName>
        <fullName evidence="8">Thiosulfate reductase cytochrome B subunit (Membrane anchoring protein)</fullName>
    </submittedName>
</protein>
<dbReference type="InterPro" id="IPR051542">
    <property type="entry name" value="Hydrogenase_cytochrome"/>
</dbReference>
<feature type="transmembrane region" description="Helical" evidence="6">
    <location>
        <begin position="213"/>
        <end position="237"/>
    </location>
</feature>
<dbReference type="GO" id="GO:0022904">
    <property type="term" value="P:respiratory electron transport chain"/>
    <property type="evidence" value="ECO:0007669"/>
    <property type="project" value="InterPro"/>
</dbReference>
<dbReference type="OrthoDB" id="9781740at2"/>
<comment type="subcellular location">
    <subcellularLocation>
        <location evidence="1">Cell membrane</location>
        <topology evidence="1">Multi-pass membrane protein</topology>
    </subcellularLocation>
</comment>
<evidence type="ECO:0000313" key="8">
    <source>
        <dbReference type="EMBL" id="ALA60379.1"/>
    </source>
</evidence>
<dbReference type="InterPro" id="IPR016174">
    <property type="entry name" value="Di-haem_cyt_TM"/>
</dbReference>
<feature type="domain" description="Cytochrome b561 bacterial/Ni-hydrogenase" evidence="7">
    <location>
        <begin position="44"/>
        <end position="291"/>
    </location>
</feature>
<dbReference type="PANTHER" id="PTHR30485:SF1">
    <property type="entry name" value="CYTOCHROME YDHU-RELATED"/>
    <property type="match status" value="1"/>
</dbReference>
<organism evidence="8 9">
    <name type="scientific">Nitrospira moscoviensis</name>
    <dbReference type="NCBI Taxonomy" id="42253"/>
    <lineage>
        <taxon>Bacteria</taxon>
        <taxon>Pseudomonadati</taxon>
        <taxon>Nitrospirota</taxon>
        <taxon>Nitrospiria</taxon>
        <taxon>Nitrospirales</taxon>
        <taxon>Nitrospiraceae</taxon>
        <taxon>Nitrospira</taxon>
    </lineage>
</organism>
<evidence type="ECO:0000313" key="9">
    <source>
        <dbReference type="Proteomes" id="UP000069205"/>
    </source>
</evidence>
<dbReference type="Proteomes" id="UP000069205">
    <property type="component" value="Chromosome"/>
</dbReference>
<dbReference type="GO" id="GO:0020037">
    <property type="term" value="F:heme binding"/>
    <property type="evidence" value="ECO:0007669"/>
    <property type="project" value="TreeGrafter"/>
</dbReference>
<keyword evidence="4 6" id="KW-1133">Transmembrane helix</keyword>
<evidence type="ECO:0000259" key="7">
    <source>
        <dbReference type="Pfam" id="PF01292"/>
    </source>
</evidence>
<proteinExistence type="predicted"/>
<evidence type="ECO:0000256" key="1">
    <source>
        <dbReference type="ARBA" id="ARBA00004651"/>
    </source>
</evidence>
<evidence type="ECO:0000256" key="2">
    <source>
        <dbReference type="ARBA" id="ARBA00022475"/>
    </source>
</evidence>
<dbReference type="GO" id="GO:0009055">
    <property type="term" value="F:electron transfer activity"/>
    <property type="evidence" value="ECO:0007669"/>
    <property type="project" value="InterPro"/>
</dbReference>
<sequence>MAQATEIASPSVERSHKAERASSLAVPLNPAPPVVAAQAERVYRHRLPVRIGHWLNVVCLFILIGSGLQIFNAHPALYWGDRSDRDRPLLSIRPVRADNGDVRGVTTILGREFDTTGVLGYSDGVGRAFPAWATIPSARWLAMGRQWHLFFAWLFVINGVIFAAYGIVSRHFKRDLLPTGQDLKKIPQAVKDHIVLRHPNGEKATRYNVLQKLAYMSVIFGLAPLIVLTGLTMSPTIDTAFPWLLTMFGGRQAARTIHFIACVSFVGFIVVHVSQVILTGFFNNIRSMVTGYVAVKHEGVQP</sequence>
<name>A0A0K2GHN7_NITMO</name>
<keyword evidence="2" id="KW-1003">Cell membrane</keyword>
<evidence type="ECO:0000256" key="5">
    <source>
        <dbReference type="ARBA" id="ARBA00023136"/>
    </source>
</evidence>
<reference evidence="8 9" key="1">
    <citation type="journal article" date="2015" name="Proc. Natl. Acad. Sci. U.S.A.">
        <title>Expanded metabolic versatility of ubiquitous nitrite-oxidizing bacteria from the genus Nitrospira.</title>
        <authorList>
            <person name="Koch H."/>
            <person name="Lucker S."/>
            <person name="Albertsen M."/>
            <person name="Kitzinger K."/>
            <person name="Herbold C."/>
            <person name="Spieck E."/>
            <person name="Nielsen P.H."/>
            <person name="Wagner M."/>
            <person name="Daims H."/>
        </authorList>
    </citation>
    <scope>NUCLEOTIDE SEQUENCE [LARGE SCALE GENOMIC DNA]</scope>
    <source>
        <strain evidence="8 9">NSP M-1</strain>
    </source>
</reference>